<sequence>MQTTPNFKDFPLKLNFLEPCFDDELKALDVLERKIYRCIPHAIPAVINAIKEHELAQMHPALKKAFDKHYHEMPDEDCFGGRDEEAIPNAIIELYLDLGLTSTPIKDFERYQFISNLHTSEVTAVELGVNSRILVSDKNPSGVFEVSLRTPEGNDPELLSFHLKFFLDDDALLCANGASYFEGCNEKVSAALHRNNEYCELGGLTIEDVKAWAEISKFSTQASSTSVDNVAGFVATSNQLLSAIFQPELSHDYGEIFKYIYDTQFDDFNCVTRLHRFDLLTPKILEKYKFNDNEYVITIDNFFTKLLTDNEHNYERNQVVSIFNDAIETFCTARLNYLETPIAKAKFALTVYGILDSLTFKPPKYLTIIDDHLEEIAQLESIQLCDDISKSIESLLDNGGVPLSENNSSAIRSTLENSL</sequence>
<keyword evidence="2" id="KW-1185">Reference proteome</keyword>
<gene>
    <name evidence="1" type="ORF">GCM10011607_12400</name>
</gene>
<accession>A0ABQ1IYM6</accession>
<evidence type="ECO:0000313" key="2">
    <source>
        <dbReference type="Proteomes" id="UP000617555"/>
    </source>
</evidence>
<dbReference type="RefSeq" id="WP_188738083.1">
    <property type="nucleotide sequence ID" value="NZ_BMII01000008.1"/>
</dbReference>
<dbReference type="Proteomes" id="UP000617555">
    <property type="component" value="Unassembled WGS sequence"/>
</dbReference>
<dbReference type="EMBL" id="BMII01000008">
    <property type="protein sequence ID" value="GGB53362.1"/>
    <property type="molecule type" value="Genomic_DNA"/>
</dbReference>
<reference evidence="2" key="1">
    <citation type="journal article" date="2019" name="Int. J. Syst. Evol. Microbiol.">
        <title>The Global Catalogue of Microorganisms (GCM) 10K type strain sequencing project: providing services to taxonomists for standard genome sequencing and annotation.</title>
        <authorList>
            <consortium name="The Broad Institute Genomics Platform"/>
            <consortium name="The Broad Institute Genome Sequencing Center for Infectious Disease"/>
            <person name="Wu L."/>
            <person name="Ma J."/>
        </authorList>
    </citation>
    <scope>NUCLEOTIDE SEQUENCE [LARGE SCALE GENOMIC DNA]</scope>
    <source>
        <strain evidence="2">CGMCC 1.15339</strain>
    </source>
</reference>
<protein>
    <submittedName>
        <fullName evidence="1">Uncharacterized protein</fullName>
    </submittedName>
</protein>
<proteinExistence type="predicted"/>
<evidence type="ECO:0000313" key="1">
    <source>
        <dbReference type="EMBL" id="GGB53362.1"/>
    </source>
</evidence>
<organism evidence="1 2">
    <name type="scientific">Shewanella inventionis</name>
    <dbReference type="NCBI Taxonomy" id="1738770"/>
    <lineage>
        <taxon>Bacteria</taxon>
        <taxon>Pseudomonadati</taxon>
        <taxon>Pseudomonadota</taxon>
        <taxon>Gammaproteobacteria</taxon>
        <taxon>Alteromonadales</taxon>
        <taxon>Shewanellaceae</taxon>
        <taxon>Shewanella</taxon>
    </lineage>
</organism>
<comment type="caution">
    <text evidence="1">The sequence shown here is derived from an EMBL/GenBank/DDBJ whole genome shotgun (WGS) entry which is preliminary data.</text>
</comment>
<name>A0ABQ1IYM6_9GAMM</name>